<accession>A0A8J3CBA9</accession>
<evidence type="ECO:0000313" key="1">
    <source>
        <dbReference type="EMBL" id="GGM42450.1"/>
    </source>
</evidence>
<organism evidence="1 2">
    <name type="scientific">Longimycelium tulufanense</name>
    <dbReference type="NCBI Taxonomy" id="907463"/>
    <lineage>
        <taxon>Bacteria</taxon>
        <taxon>Bacillati</taxon>
        <taxon>Actinomycetota</taxon>
        <taxon>Actinomycetes</taxon>
        <taxon>Pseudonocardiales</taxon>
        <taxon>Pseudonocardiaceae</taxon>
        <taxon>Longimycelium</taxon>
    </lineage>
</organism>
<reference evidence="1" key="2">
    <citation type="submission" date="2020-09" db="EMBL/GenBank/DDBJ databases">
        <authorList>
            <person name="Sun Q."/>
            <person name="Zhou Y."/>
        </authorList>
    </citation>
    <scope>NUCLEOTIDE SEQUENCE</scope>
    <source>
        <strain evidence="1">CGMCC 4.5737</strain>
    </source>
</reference>
<evidence type="ECO:0000313" key="2">
    <source>
        <dbReference type="Proteomes" id="UP000637578"/>
    </source>
</evidence>
<comment type="caution">
    <text evidence="1">The sequence shown here is derived from an EMBL/GenBank/DDBJ whole genome shotgun (WGS) entry which is preliminary data.</text>
</comment>
<sequence>MKFSQADRCSYHHYRPILAQEMADALATESLRRLEPVWCPISGGWHIWAPELERGTITSLDRL</sequence>
<reference evidence="1" key="1">
    <citation type="journal article" date="2014" name="Int. J. Syst. Evol. Microbiol.">
        <title>Complete genome sequence of Corynebacterium casei LMG S-19264T (=DSM 44701T), isolated from a smear-ripened cheese.</title>
        <authorList>
            <consortium name="US DOE Joint Genome Institute (JGI-PGF)"/>
            <person name="Walter F."/>
            <person name="Albersmeier A."/>
            <person name="Kalinowski J."/>
            <person name="Ruckert C."/>
        </authorList>
    </citation>
    <scope>NUCLEOTIDE SEQUENCE</scope>
    <source>
        <strain evidence="1">CGMCC 4.5737</strain>
    </source>
</reference>
<proteinExistence type="predicted"/>
<dbReference type="Proteomes" id="UP000637578">
    <property type="component" value="Unassembled WGS sequence"/>
</dbReference>
<protein>
    <submittedName>
        <fullName evidence="1">Uncharacterized protein</fullName>
    </submittedName>
</protein>
<name>A0A8J3CBA9_9PSEU</name>
<dbReference type="AlphaFoldDB" id="A0A8J3CBA9"/>
<dbReference type="EMBL" id="BMMK01000003">
    <property type="protein sequence ID" value="GGM42450.1"/>
    <property type="molecule type" value="Genomic_DNA"/>
</dbReference>
<gene>
    <name evidence="1" type="ORF">GCM10012275_11800</name>
</gene>
<keyword evidence="2" id="KW-1185">Reference proteome</keyword>